<evidence type="ECO:0000259" key="1">
    <source>
        <dbReference type="Pfam" id="PF00534"/>
    </source>
</evidence>
<proteinExistence type="predicted"/>
<organism evidence="4">
    <name type="scientific">Escherichia coli</name>
    <dbReference type="NCBI Taxonomy" id="562"/>
    <lineage>
        <taxon>Bacteria</taxon>
        <taxon>Pseudomonadati</taxon>
        <taxon>Pseudomonadota</taxon>
        <taxon>Gammaproteobacteria</taxon>
        <taxon>Enterobacterales</taxon>
        <taxon>Enterobacteriaceae</taxon>
        <taxon>Escherichia</taxon>
    </lineage>
</organism>
<protein>
    <submittedName>
        <fullName evidence="3">GDP-mannose-dependent alpha-(1-2)-phosphatidylinositol mannosyltransferase</fullName>
    </submittedName>
    <submittedName>
        <fullName evidence="4">Putative glycosyltransferase</fullName>
    </submittedName>
</protein>
<dbReference type="SUPFAM" id="SSF53756">
    <property type="entry name" value="UDP-Glycosyltransferase/glycogen phosphorylase"/>
    <property type="match status" value="1"/>
</dbReference>
<dbReference type="InterPro" id="IPR001296">
    <property type="entry name" value="Glyco_trans_1"/>
</dbReference>
<gene>
    <name evidence="3" type="primary">pimA</name>
</gene>
<accession>A0A0A8J640</accession>
<dbReference type="AlphaFoldDB" id="A0A0A8J640"/>
<dbReference type="RefSeq" id="WP_053888913.1">
    <property type="nucleotide sequence ID" value="NZ_CAJSHP010000001.1"/>
</dbReference>
<dbReference type="Pfam" id="PF13439">
    <property type="entry name" value="Glyco_transf_4"/>
    <property type="match status" value="1"/>
</dbReference>
<dbReference type="Gene3D" id="3.40.50.2000">
    <property type="entry name" value="Glycogen Phosphorylase B"/>
    <property type="match status" value="2"/>
</dbReference>
<keyword evidence="3" id="KW-0328">Glycosyltransferase</keyword>
<dbReference type="EMBL" id="AB811612">
    <property type="protein sequence ID" value="BAQ00815.1"/>
    <property type="molecule type" value="Genomic_DNA"/>
</dbReference>
<dbReference type="InterPro" id="IPR050194">
    <property type="entry name" value="Glycosyltransferase_grp1"/>
</dbReference>
<dbReference type="GO" id="GO:0016757">
    <property type="term" value="F:glycosyltransferase activity"/>
    <property type="evidence" value="ECO:0007669"/>
    <property type="project" value="UniProtKB-KW"/>
</dbReference>
<keyword evidence="4" id="KW-0808">Transferase</keyword>
<feature type="domain" description="Glycosyltransferase subfamily 4-like N-terminal" evidence="2">
    <location>
        <begin position="15"/>
        <end position="171"/>
    </location>
</feature>
<dbReference type="PANTHER" id="PTHR45947:SF3">
    <property type="entry name" value="SULFOQUINOVOSYL TRANSFERASE SQD2"/>
    <property type="match status" value="1"/>
</dbReference>
<sequence>MKILHLSKYYYPYSGGIEQVVQDICEGISSKYTCSVLALSESKKYYESNLNGVQVYNCPVQFSISSASFSIKYISTLIKIIKDFDIIHIHLPNPLANIALMLAKEKNKKIIVHWHSDIVKQRYLEKIYRPFQNWLLKRTNLIIATSPAYVQGSRALFPFKEKVNIIPIGVNKRNADDELTQLIKNKYGNKKIIFSLGRHVYYKGFENLIKAGMYLSSEYIILIGGKGPLTSKYRELIDDLNCSDKVKLIGRIDERELPSYFSAADIFCLPSVERSEAFGVVQIEAFSHEKPVVSCDIRGSGVSWVNKDAVSGLVVEVNKPKAIANAIDEIFSSYEKYSKCAYLRYINLFTASGMNKKIITLYENI</sequence>
<evidence type="ECO:0000259" key="2">
    <source>
        <dbReference type="Pfam" id="PF13439"/>
    </source>
</evidence>
<dbReference type="PANTHER" id="PTHR45947">
    <property type="entry name" value="SULFOQUINOVOSYL TRANSFERASE SQD2"/>
    <property type="match status" value="1"/>
</dbReference>
<name>A0A0A8J640_ECOLX</name>
<reference evidence="3" key="2">
    <citation type="journal article" date="2016" name="PLoS ONE">
        <title>Comparison of O-Antigen Gene Clusters of All O-Serogroups of Escherichia coli and Proposal for Adopting a New Nomenclature for O-Typing.</title>
        <authorList>
            <person name="DebRoy C."/>
            <person name="Fratamico P.M."/>
            <person name="Yan X."/>
            <person name="Baranzoni G."/>
            <person name="Liu Y."/>
            <person name="Needleman D.S."/>
            <person name="Tebbs R."/>
            <person name="O'Connell C.D."/>
            <person name="Allred A."/>
            <person name="Swimley M."/>
            <person name="Mwangi M."/>
            <person name="Kapur V."/>
            <person name="Raygoza Garay J.A."/>
            <person name="Roberts E.L."/>
            <person name="Katani R."/>
        </authorList>
    </citation>
    <scope>NUCLEOTIDE SEQUENCE</scope>
    <source>
        <strain evidence="3">H 304</strain>
    </source>
</reference>
<evidence type="ECO:0000313" key="3">
    <source>
        <dbReference type="EMBL" id="AIG62792.1"/>
    </source>
</evidence>
<dbReference type="InterPro" id="IPR028098">
    <property type="entry name" value="Glyco_trans_4-like_N"/>
</dbReference>
<feature type="domain" description="Glycosyl transferase family 1" evidence="1">
    <location>
        <begin position="184"/>
        <end position="341"/>
    </location>
</feature>
<dbReference type="EMBL" id="KJ778803">
    <property type="protein sequence ID" value="AIG62792.1"/>
    <property type="molecule type" value="Genomic_DNA"/>
</dbReference>
<evidence type="ECO:0000313" key="4">
    <source>
        <dbReference type="EMBL" id="BAQ00815.1"/>
    </source>
</evidence>
<reference evidence="4" key="1">
    <citation type="journal article" date="2014" name="DNA Res.">
        <title>A complete view of the genetic diversity of the Escherichia coli O-antigen biosynthesis gene cluster.</title>
        <authorList>
            <person name="Iguchi A."/>
            <person name="Iyoda S."/>
            <person name="Kikuchi T."/>
            <person name="Ogura Y."/>
            <person name="Katsura K."/>
            <person name="Ohnishi M."/>
            <person name="Hayashi T."/>
            <person name="Thomson N.R."/>
        </authorList>
    </citation>
    <scope>NUCLEOTIDE SEQUENCE</scope>
    <source>
        <strain evidence="4">H304</strain>
    </source>
</reference>
<dbReference type="Pfam" id="PF00534">
    <property type="entry name" value="Glycos_transf_1"/>
    <property type="match status" value="1"/>
</dbReference>